<name>A0AB74UMC6_9VIRU</name>
<organism evidence="1">
    <name type="scientific">Caulobacter phage BL57</name>
    <dbReference type="NCBI Taxonomy" id="3348355"/>
    <lineage>
        <taxon>Viruses</taxon>
    </lineage>
</organism>
<sequence length="108" mass="11990">MTWKRRTRFTATLKDGTGEVPVNEGTEAYEAYVLAAPFSGDASRQDPPAAYRRKYDLTSPTFTYTAAEQAADGYDVNLDTLHVVIYQLSSVVGRGFPGARSIESWQDF</sequence>
<dbReference type="EMBL" id="PQ287320">
    <property type="protein sequence ID" value="XHV10584.1"/>
    <property type="molecule type" value="Genomic_DNA"/>
</dbReference>
<proteinExistence type="predicted"/>
<accession>A0AB74UMC6</accession>
<protein>
    <submittedName>
        <fullName evidence="1">Uncharacterized protein</fullName>
    </submittedName>
</protein>
<reference evidence="1" key="1">
    <citation type="submission" date="2024-10" db="EMBL/GenBank/DDBJ databases">
        <title>Genetic diversity among independent isolates of the Dolichocephalovirinae subfamily.</title>
        <authorList>
            <person name="Ely B."/>
            <person name="Thomas Q."/>
            <person name="Mohammadi T."/>
        </authorList>
    </citation>
    <scope>NUCLEOTIDE SEQUENCE</scope>
</reference>
<gene>
    <name evidence="1" type="ORF">BL57_112</name>
</gene>
<evidence type="ECO:0000313" key="1">
    <source>
        <dbReference type="EMBL" id="XHV10584.1"/>
    </source>
</evidence>